<dbReference type="PANTHER" id="PTHR21301:SF10">
    <property type="entry name" value="REVERSE TRANSCRIPTASE DOMAIN-CONTAINING PROTEIN"/>
    <property type="match status" value="1"/>
</dbReference>
<sequence length="225" mass="26262">MGTKMGPSYACLFMGYLEWQMVNRYQGPTPEFYYRYIDHGIGVSTMPLDYLKNYIDFVKTFHPSISFTSEISTSTVNFLDIKISIMDRFLHSSVYYKPTDSHTYLTYTSPHSHSCKRSIPFSQMLRLRRLCQDHHDFQKQCLRMHDFFVSCGYPLGILDDAWNRVSKISRTDAIPRPEQSSQRTTLIMTYHPHNLVARKIVLNNLSILQADPDAREVFDEPPLVL</sequence>
<protein>
    <recommendedName>
        <fullName evidence="1">Helix-turn-helix domain-containing protein</fullName>
    </recommendedName>
</protein>
<organism evidence="2 3">
    <name type="scientific">Elysia marginata</name>
    <dbReference type="NCBI Taxonomy" id="1093978"/>
    <lineage>
        <taxon>Eukaryota</taxon>
        <taxon>Metazoa</taxon>
        <taxon>Spiralia</taxon>
        <taxon>Lophotrochozoa</taxon>
        <taxon>Mollusca</taxon>
        <taxon>Gastropoda</taxon>
        <taxon>Heterobranchia</taxon>
        <taxon>Euthyneura</taxon>
        <taxon>Panpulmonata</taxon>
        <taxon>Sacoglossa</taxon>
        <taxon>Placobranchoidea</taxon>
        <taxon>Plakobranchidae</taxon>
        <taxon>Elysia</taxon>
    </lineage>
</organism>
<feature type="domain" description="Helix-turn-helix" evidence="1">
    <location>
        <begin position="104"/>
        <end position="161"/>
    </location>
</feature>
<reference evidence="2 3" key="1">
    <citation type="journal article" date="2021" name="Elife">
        <title>Chloroplast acquisition without the gene transfer in kleptoplastic sea slugs, Plakobranchus ocellatus.</title>
        <authorList>
            <person name="Maeda T."/>
            <person name="Takahashi S."/>
            <person name="Yoshida T."/>
            <person name="Shimamura S."/>
            <person name="Takaki Y."/>
            <person name="Nagai Y."/>
            <person name="Toyoda A."/>
            <person name="Suzuki Y."/>
            <person name="Arimoto A."/>
            <person name="Ishii H."/>
            <person name="Satoh N."/>
            <person name="Nishiyama T."/>
            <person name="Hasebe M."/>
            <person name="Maruyama T."/>
            <person name="Minagawa J."/>
            <person name="Obokata J."/>
            <person name="Shigenobu S."/>
        </authorList>
    </citation>
    <scope>NUCLEOTIDE SEQUENCE [LARGE SCALE GENOMIC DNA]</scope>
</reference>
<accession>A0AAV4G439</accession>
<comment type="caution">
    <text evidence="2">The sequence shown here is derived from an EMBL/GenBank/DDBJ whole genome shotgun (WGS) entry which is preliminary data.</text>
</comment>
<evidence type="ECO:0000313" key="3">
    <source>
        <dbReference type="Proteomes" id="UP000762676"/>
    </source>
</evidence>
<dbReference type="Pfam" id="PF26215">
    <property type="entry name" value="HTH_animal"/>
    <property type="match status" value="1"/>
</dbReference>
<dbReference type="PANTHER" id="PTHR21301">
    <property type="entry name" value="REVERSE TRANSCRIPTASE"/>
    <property type="match status" value="1"/>
</dbReference>
<proteinExistence type="predicted"/>
<dbReference type="AlphaFoldDB" id="A0AAV4G439"/>
<dbReference type="EMBL" id="BMAT01011844">
    <property type="protein sequence ID" value="GFR80164.1"/>
    <property type="molecule type" value="Genomic_DNA"/>
</dbReference>
<name>A0AAV4G439_9GAST</name>
<evidence type="ECO:0000259" key="1">
    <source>
        <dbReference type="Pfam" id="PF26215"/>
    </source>
</evidence>
<gene>
    <name evidence="2" type="ORF">ElyMa_005891400</name>
</gene>
<dbReference type="InterPro" id="IPR058912">
    <property type="entry name" value="HTH_animal"/>
</dbReference>
<keyword evidence="3" id="KW-1185">Reference proteome</keyword>
<evidence type="ECO:0000313" key="2">
    <source>
        <dbReference type="EMBL" id="GFR80164.1"/>
    </source>
</evidence>
<dbReference type="Proteomes" id="UP000762676">
    <property type="component" value="Unassembled WGS sequence"/>
</dbReference>